<feature type="transmembrane region" description="Helical" evidence="1">
    <location>
        <begin position="20"/>
        <end position="39"/>
    </location>
</feature>
<accession>A0ABM6N850</accession>
<dbReference type="Proteomes" id="UP000217258">
    <property type="component" value="Chromosome II"/>
</dbReference>
<sequence>MTHSKWVTNRLLCTTELPTLPVYFIGYRLTLITIFFAFII</sequence>
<dbReference type="EMBL" id="CP011031">
    <property type="protein sequence ID" value="ATC92529.1"/>
    <property type="molecule type" value="Genomic_DNA"/>
</dbReference>
<evidence type="ECO:0000256" key="1">
    <source>
        <dbReference type="SAM" id="Phobius"/>
    </source>
</evidence>
<protein>
    <submittedName>
        <fullName evidence="2">Uncharacterized protein</fullName>
    </submittedName>
</protein>
<keyword evidence="1" id="KW-0812">Transmembrane</keyword>
<keyword evidence="1" id="KW-0472">Membrane</keyword>
<organism evidence="2 3">
    <name type="scientific">Pseudoalteromonas issachenkonii</name>
    <dbReference type="NCBI Taxonomy" id="152297"/>
    <lineage>
        <taxon>Bacteria</taxon>
        <taxon>Pseudomonadati</taxon>
        <taxon>Pseudomonadota</taxon>
        <taxon>Gammaproteobacteria</taxon>
        <taxon>Alteromonadales</taxon>
        <taxon>Pseudoalteromonadaceae</taxon>
        <taxon>Pseudoalteromonas</taxon>
    </lineage>
</organism>
<name>A0ABM6N850_9GAMM</name>
<gene>
    <name evidence="2" type="ORF">PISS_b0381</name>
</gene>
<keyword evidence="1" id="KW-1133">Transmembrane helix</keyword>
<keyword evidence="3" id="KW-1185">Reference proteome</keyword>
<proteinExistence type="predicted"/>
<evidence type="ECO:0000313" key="3">
    <source>
        <dbReference type="Proteomes" id="UP000217258"/>
    </source>
</evidence>
<evidence type="ECO:0000313" key="2">
    <source>
        <dbReference type="EMBL" id="ATC92529.1"/>
    </source>
</evidence>
<reference evidence="2 3" key="1">
    <citation type="submission" date="2015-06" db="EMBL/GenBank/DDBJ databases">
        <authorList>
            <person name="Xie B.-B."/>
            <person name="Rong J.-C."/>
            <person name="Qin Q.-L."/>
            <person name="Zhang Y.-Z."/>
        </authorList>
    </citation>
    <scope>NUCLEOTIDE SEQUENCE [LARGE SCALE GENOMIC DNA]</scope>
    <source>
        <strain evidence="2 3">KMM 3549</strain>
    </source>
</reference>